<comment type="similarity">
    <text evidence="2">Belongs to the glycosyl hydrolase 20 family.</text>
</comment>
<sequence>MKILWNFWSTKSKHKLIKNFAISIITVFSLTPGLRAQAILPIPRALTPLEGTFSLGPGTRISARGEAKPLGDRLRQYLRPATGLDLPLVEKEGRGDIVLALDPALGALGAEGYRLEVRPERVRILAPKPAGLFYGIQSLRQLLPPQIFRESVVPGLAWTLPCGLIEDGPRFAWRGSHMDVSRHFMPKAFVKKHLDLMALHKLNVFHWHLTDDQGWRLEIKKYPRLTEVGAWRKATVIPWANRDDHQTLLPYDNVPHGGFYTQDDVREIVRYAADRFITIVPEIEMPGHSSAAVAAYPELGNFPGQKVEVVGNFGVFPSTFNVSDRTQAFLRDVLDEVVALFPSHYIHIGGDECPKGEWARSEAALARMKALGLVDAKATLADLKPTTNEKGESVDHPALLKLQSWFIRQAAQHLASKGRAIIGWDEIMEGGIDQSAAIMAWNRGDIVAQAAKEGHDVVATPIGTTYFDHYQSKNPEPYTIGGLLTLEQVYAYEPIPAGLDEAARRHILGAQAQIWTEYQPTPRHVEYMLWPRLAALAEVLWSPKEGRDTGAFLSRLRGHLQRLDVLDVNYRPLNGPKGYELHAQPATTPTAQ</sequence>
<dbReference type="InterPro" id="IPR017853">
    <property type="entry name" value="GH"/>
</dbReference>
<evidence type="ECO:0000259" key="6">
    <source>
        <dbReference type="Pfam" id="PF00728"/>
    </source>
</evidence>
<keyword evidence="9" id="KW-1185">Reference proteome</keyword>
<dbReference type="InterPro" id="IPR015883">
    <property type="entry name" value="Glyco_hydro_20_cat"/>
</dbReference>
<dbReference type="InterPro" id="IPR025705">
    <property type="entry name" value="Beta_hexosaminidase_sua/sub"/>
</dbReference>
<keyword evidence="4" id="KW-0378">Hydrolase</keyword>
<dbReference type="InterPro" id="IPR029018">
    <property type="entry name" value="Hex-like_dom2"/>
</dbReference>
<dbReference type="SUPFAM" id="SSF55545">
    <property type="entry name" value="beta-N-acetylhexosaminidase-like domain"/>
    <property type="match status" value="1"/>
</dbReference>
<organism evidence="8 9">
    <name type="scientific">Geothrix limicola</name>
    <dbReference type="NCBI Taxonomy" id="2927978"/>
    <lineage>
        <taxon>Bacteria</taxon>
        <taxon>Pseudomonadati</taxon>
        <taxon>Acidobacteriota</taxon>
        <taxon>Holophagae</taxon>
        <taxon>Holophagales</taxon>
        <taxon>Holophagaceae</taxon>
        <taxon>Geothrix</taxon>
    </lineage>
</organism>
<name>A0ABQ5QB46_9BACT</name>
<dbReference type="PRINTS" id="PR00738">
    <property type="entry name" value="GLHYDRLASE20"/>
</dbReference>
<dbReference type="PANTHER" id="PTHR22600:SF57">
    <property type="entry name" value="BETA-N-ACETYLHEXOSAMINIDASE"/>
    <property type="match status" value="1"/>
</dbReference>
<protein>
    <recommendedName>
        <fullName evidence="3">beta-N-acetylhexosaminidase</fullName>
        <ecNumber evidence="3">3.2.1.52</ecNumber>
    </recommendedName>
</protein>
<dbReference type="CDD" id="cd06563">
    <property type="entry name" value="GH20_chitobiase-like"/>
    <property type="match status" value="1"/>
</dbReference>
<proteinExistence type="inferred from homology"/>
<evidence type="ECO:0000313" key="8">
    <source>
        <dbReference type="EMBL" id="GLH71686.1"/>
    </source>
</evidence>
<dbReference type="Gene3D" id="3.20.20.80">
    <property type="entry name" value="Glycosidases"/>
    <property type="match status" value="1"/>
</dbReference>
<dbReference type="SUPFAM" id="SSF51445">
    <property type="entry name" value="(Trans)glycosidases"/>
    <property type="match status" value="1"/>
</dbReference>
<reference evidence="8 9" key="1">
    <citation type="journal article" date="2023" name="Antonie Van Leeuwenhoek">
        <title>Mesoterricola silvestris gen. nov., sp. nov., Mesoterricola sediminis sp. nov., Geothrix oryzae sp. nov., Geothrix edaphica sp. nov., Geothrix rubra sp. nov., and Geothrix limicola sp. nov., six novel members of Acidobacteriota isolated from soils.</title>
        <authorList>
            <person name="Itoh H."/>
            <person name="Sugisawa Y."/>
            <person name="Mise K."/>
            <person name="Xu Z."/>
            <person name="Kuniyasu M."/>
            <person name="Ushijima N."/>
            <person name="Kawano K."/>
            <person name="Kobayashi E."/>
            <person name="Shiratori Y."/>
            <person name="Masuda Y."/>
            <person name="Senoo K."/>
        </authorList>
    </citation>
    <scope>NUCLEOTIDE SEQUENCE [LARGE SCALE GENOMIC DNA]</scope>
    <source>
        <strain evidence="8 9">Red804</strain>
    </source>
</reference>
<dbReference type="Proteomes" id="UP001165069">
    <property type="component" value="Unassembled WGS sequence"/>
</dbReference>
<evidence type="ECO:0000313" key="9">
    <source>
        <dbReference type="Proteomes" id="UP001165069"/>
    </source>
</evidence>
<dbReference type="Gene3D" id="3.30.379.10">
    <property type="entry name" value="Chitobiase/beta-hexosaminidase domain 2-like"/>
    <property type="match status" value="1"/>
</dbReference>
<comment type="caution">
    <text evidence="8">The sequence shown here is derived from an EMBL/GenBank/DDBJ whole genome shotgun (WGS) entry which is preliminary data.</text>
</comment>
<dbReference type="Pfam" id="PF00728">
    <property type="entry name" value="Glyco_hydro_20"/>
    <property type="match status" value="1"/>
</dbReference>
<dbReference type="EMBL" id="BSDE01000001">
    <property type="protein sequence ID" value="GLH71686.1"/>
    <property type="molecule type" value="Genomic_DNA"/>
</dbReference>
<evidence type="ECO:0000256" key="4">
    <source>
        <dbReference type="ARBA" id="ARBA00022801"/>
    </source>
</evidence>
<dbReference type="PANTHER" id="PTHR22600">
    <property type="entry name" value="BETA-HEXOSAMINIDASE"/>
    <property type="match status" value="1"/>
</dbReference>
<evidence type="ECO:0000256" key="1">
    <source>
        <dbReference type="ARBA" id="ARBA00001231"/>
    </source>
</evidence>
<gene>
    <name evidence="8" type="ORF">GETHLI_01880</name>
</gene>
<evidence type="ECO:0000256" key="3">
    <source>
        <dbReference type="ARBA" id="ARBA00012663"/>
    </source>
</evidence>
<comment type="catalytic activity">
    <reaction evidence="1">
        <text>Hydrolysis of terminal non-reducing N-acetyl-D-hexosamine residues in N-acetyl-beta-D-hexosaminides.</text>
        <dbReference type="EC" id="3.2.1.52"/>
    </reaction>
</comment>
<dbReference type="EC" id="3.2.1.52" evidence="3"/>
<feature type="domain" description="Glycoside hydrolase family 20 catalytic" evidence="6">
    <location>
        <begin position="171"/>
        <end position="543"/>
    </location>
</feature>
<dbReference type="Pfam" id="PF02838">
    <property type="entry name" value="Glyco_hydro_20b"/>
    <property type="match status" value="1"/>
</dbReference>
<evidence type="ECO:0000256" key="2">
    <source>
        <dbReference type="ARBA" id="ARBA00006285"/>
    </source>
</evidence>
<evidence type="ECO:0000256" key="5">
    <source>
        <dbReference type="ARBA" id="ARBA00023295"/>
    </source>
</evidence>
<accession>A0ABQ5QB46</accession>
<evidence type="ECO:0000259" key="7">
    <source>
        <dbReference type="Pfam" id="PF02838"/>
    </source>
</evidence>
<feature type="domain" description="Beta-hexosaminidase bacterial type N-terminal" evidence="7">
    <location>
        <begin position="38"/>
        <end position="167"/>
    </location>
</feature>
<keyword evidence="5" id="KW-0326">Glycosidase</keyword>
<dbReference type="InterPro" id="IPR015882">
    <property type="entry name" value="HEX_bac_N"/>
</dbReference>